<gene>
    <name evidence="13 14" type="primary">queA</name>
    <name evidence="14" type="ORF">VLK81_06925</name>
</gene>
<evidence type="ECO:0000256" key="4">
    <source>
        <dbReference type="ARBA" id="ARBA00022490"/>
    </source>
</evidence>
<comment type="similarity">
    <text evidence="9 13">Belongs to the QueA family.</text>
</comment>
<accession>A0AAW9MQA9</accession>
<dbReference type="HAMAP" id="MF_00113">
    <property type="entry name" value="QueA"/>
    <property type="match status" value="1"/>
</dbReference>
<dbReference type="PANTHER" id="PTHR30307:SF0">
    <property type="entry name" value="S-ADENOSYLMETHIONINE:TRNA RIBOSYLTRANSFERASE-ISOMERASE"/>
    <property type="match status" value="1"/>
</dbReference>
<sequence length="342" mass="39178">MKTDDFDFELDESLIAQHPLKDRDHARLLVMDKTTGEVCHKMFYDIVDYLEDGDVLVLNDTKVIPARLYGHRDGKEEKVEVLMLKNTKDDIWECLVKPGKKMRVGSKLIFGDGRLSCEVLDVIEDGVRIIEFFYDGIFEERLDELGEMPLPPYITEKLENKDDYQTVYAKYDGSAAAPTAGLHFTEELLDKIRNMGVYVEFVTLHVGLGTFRPVKVNDIEKHIMHKEVYSLSRETADVINRQKKLGKKIVAVGTTVVRTLESAIRGEDELTPKSESTDIFIYPGFEFKVVTSLITNFHLPKSTLMMLVSAMSTRENILNAYSEAIKEKYRFFSFGDAMFIKE</sequence>
<evidence type="ECO:0000256" key="9">
    <source>
        <dbReference type="ARBA" id="ARBA00061210"/>
    </source>
</evidence>
<comment type="caution">
    <text evidence="14">The sequence shown here is derived from an EMBL/GenBank/DDBJ whole genome shotgun (WGS) entry which is preliminary data.</text>
</comment>
<dbReference type="FunFam" id="3.40.1780.10:FF:000001">
    <property type="entry name" value="S-adenosylmethionine:tRNA ribosyltransferase-isomerase"/>
    <property type="match status" value="1"/>
</dbReference>
<dbReference type="InterPro" id="IPR042118">
    <property type="entry name" value="QueA_dom1"/>
</dbReference>
<comment type="subcellular location">
    <subcellularLocation>
        <location evidence="1 13">Cytoplasm</location>
    </subcellularLocation>
</comment>
<dbReference type="PANTHER" id="PTHR30307">
    <property type="entry name" value="S-ADENOSYLMETHIONINE:TRNA RIBOSYLTRANSFERASE-ISOMERASE"/>
    <property type="match status" value="1"/>
</dbReference>
<dbReference type="GO" id="GO:0005737">
    <property type="term" value="C:cytoplasm"/>
    <property type="evidence" value="ECO:0007669"/>
    <property type="project" value="UniProtKB-SubCell"/>
</dbReference>
<evidence type="ECO:0000313" key="14">
    <source>
        <dbReference type="EMBL" id="MEB3429743.1"/>
    </source>
</evidence>
<dbReference type="NCBIfam" id="NF001140">
    <property type="entry name" value="PRK00147.1"/>
    <property type="match status" value="1"/>
</dbReference>
<keyword evidence="4 13" id="KW-0963">Cytoplasm</keyword>
<dbReference type="FunFam" id="2.40.10.240:FF:000002">
    <property type="entry name" value="S-adenosylmethionine:tRNA ribosyltransferase-isomerase"/>
    <property type="match status" value="1"/>
</dbReference>
<dbReference type="GO" id="GO:0051075">
    <property type="term" value="F:S-adenosylmethionine:tRNA ribosyltransferase-isomerase activity"/>
    <property type="evidence" value="ECO:0007669"/>
    <property type="project" value="UniProtKB-EC"/>
</dbReference>
<evidence type="ECO:0000256" key="6">
    <source>
        <dbReference type="ARBA" id="ARBA00022691"/>
    </source>
</evidence>
<evidence type="ECO:0000256" key="8">
    <source>
        <dbReference type="ARBA" id="ARBA00052751"/>
    </source>
</evidence>
<reference evidence="14 15" key="1">
    <citation type="submission" date="2024-01" db="EMBL/GenBank/DDBJ databases">
        <title>Complete genome sequence of Citroniella saccharovorans strain M6.X9, isolated from human fecal sample.</title>
        <authorList>
            <person name="Cheng G."/>
            <person name="Westerholm M."/>
            <person name="Schnurer A."/>
        </authorList>
    </citation>
    <scope>NUCLEOTIDE SEQUENCE [LARGE SCALE GENOMIC DNA]</scope>
    <source>
        <strain evidence="14 15">DSM 29873</strain>
    </source>
</reference>
<name>A0AAW9MQA9_9FIRM</name>
<dbReference type="AlphaFoldDB" id="A0AAW9MQA9"/>
<dbReference type="EMBL" id="JAYKOT010000003">
    <property type="protein sequence ID" value="MEB3429743.1"/>
    <property type="molecule type" value="Genomic_DNA"/>
</dbReference>
<organism evidence="14 15">
    <name type="scientific">Citroniella saccharovorans</name>
    <dbReference type="NCBI Taxonomy" id="2053367"/>
    <lineage>
        <taxon>Bacteria</taxon>
        <taxon>Bacillati</taxon>
        <taxon>Bacillota</taxon>
        <taxon>Tissierellia</taxon>
        <taxon>Tissierellales</taxon>
        <taxon>Peptoniphilaceae</taxon>
        <taxon>Citroniella</taxon>
    </lineage>
</organism>
<comment type="function">
    <text evidence="13">Transfers and isomerizes the ribose moiety from AdoMet to the 7-aminomethyl group of 7-deazaguanine (preQ1-tRNA) to give epoxyqueuosine (oQ-tRNA).</text>
</comment>
<dbReference type="Gene3D" id="2.40.10.240">
    <property type="entry name" value="QueA-like"/>
    <property type="match status" value="1"/>
</dbReference>
<evidence type="ECO:0000256" key="7">
    <source>
        <dbReference type="ARBA" id="ARBA00022785"/>
    </source>
</evidence>
<protein>
    <recommendedName>
        <fullName evidence="11 13">S-adenosylmethionine:tRNA ribosyltransferase-isomerase</fullName>
        <ecNumber evidence="10 13">2.4.99.17</ecNumber>
    </recommendedName>
    <alternativeName>
        <fullName evidence="12 13">Queuosine biosynthesis protein QueA</fullName>
    </alternativeName>
</protein>
<dbReference type="GO" id="GO:0008616">
    <property type="term" value="P:tRNA queuosine(34) biosynthetic process"/>
    <property type="evidence" value="ECO:0007669"/>
    <property type="project" value="UniProtKB-UniRule"/>
</dbReference>
<evidence type="ECO:0000256" key="12">
    <source>
        <dbReference type="ARBA" id="ARBA00076160"/>
    </source>
</evidence>
<dbReference type="InterPro" id="IPR036100">
    <property type="entry name" value="QueA_sf"/>
</dbReference>
<evidence type="ECO:0000256" key="1">
    <source>
        <dbReference type="ARBA" id="ARBA00004496"/>
    </source>
</evidence>
<dbReference type="RefSeq" id="WP_324619912.1">
    <property type="nucleotide sequence ID" value="NZ_JAYKOT010000003.1"/>
</dbReference>
<evidence type="ECO:0000256" key="5">
    <source>
        <dbReference type="ARBA" id="ARBA00022679"/>
    </source>
</evidence>
<keyword evidence="14" id="KW-0328">Glycosyltransferase</keyword>
<dbReference type="NCBIfam" id="TIGR00113">
    <property type="entry name" value="queA"/>
    <property type="match status" value="1"/>
</dbReference>
<comment type="pathway">
    <text evidence="2 13">tRNA modification; tRNA-queuosine biosynthesis.</text>
</comment>
<dbReference type="SUPFAM" id="SSF111337">
    <property type="entry name" value="QueA-like"/>
    <property type="match status" value="1"/>
</dbReference>
<keyword evidence="7 13" id="KW-0671">Queuosine biosynthesis</keyword>
<dbReference type="Proteomes" id="UP001357733">
    <property type="component" value="Unassembled WGS sequence"/>
</dbReference>
<evidence type="ECO:0000256" key="13">
    <source>
        <dbReference type="HAMAP-Rule" id="MF_00113"/>
    </source>
</evidence>
<evidence type="ECO:0000256" key="11">
    <source>
        <dbReference type="ARBA" id="ARBA00069325"/>
    </source>
</evidence>
<dbReference type="InterPro" id="IPR003699">
    <property type="entry name" value="QueA"/>
</dbReference>
<comment type="catalytic activity">
    <reaction evidence="8 13">
        <text>7-aminomethyl-7-carbaguanosine(34) in tRNA + S-adenosyl-L-methionine = epoxyqueuosine(34) in tRNA + adenine + L-methionine + 2 H(+)</text>
        <dbReference type="Rhea" id="RHEA:32155"/>
        <dbReference type="Rhea" id="RHEA-COMP:10342"/>
        <dbReference type="Rhea" id="RHEA-COMP:18582"/>
        <dbReference type="ChEBI" id="CHEBI:15378"/>
        <dbReference type="ChEBI" id="CHEBI:16708"/>
        <dbReference type="ChEBI" id="CHEBI:57844"/>
        <dbReference type="ChEBI" id="CHEBI:59789"/>
        <dbReference type="ChEBI" id="CHEBI:82833"/>
        <dbReference type="ChEBI" id="CHEBI:194443"/>
        <dbReference type="EC" id="2.4.99.17"/>
    </reaction>
</comment>
<comment type="subunit">
    <text evidence="3 13">Monomer.</text>
</comment>
<evidence type="ECO:0000256" key="2">
    <source>
        <dbReference type="ARBA" id="ARBA00004691"/>
    </source>
</evidence>
<evidence type="ECO:0000256" key="10">
    <source>
        <dbReference type="ARBA" id="ARBA00066503"/>
    </source>
</evidence>
<proteinExistence type="inferred from homology"/>
<evidence type="ECO:0000256" key="3">
    <source>
        <dbReference type="ARBA" id="ARBA00011245"/>
    </source>
</evidence>
<dbReference type="EC" id="2.4.99.17" evidence="10 13"/>
<keyword evidence="15" id="KW-1185">Reference proteome</keyword>
<dbReference type="Pfam" id="PF02547">
    <property type="entry name" value="Queuosine_synth"/>
    <property type="match status" value="1"/>
</dbReference>
<dbReference type="Gene3D" id="3.40.1780.10">
    <property type="entry name" value="QueA-like"/>
    <property type="match status" value="1"/>
</dbReference>
<keyword evidence="5 13" id="KW-0808">Transferase</keyword>
<dbReference type="InterPro" id="IPR042119">
    <property type="entry name" value="QueA_dom2"/>
</dbReference>
<keyword evidence="6 13" id="KW-0949">S-adenosyl-L-methionine</keyword>
<evidence type="ECO:0000313" key="15">
    <source>
        <dbReference type="Proteomes" id="UP001357733"/>
    </source>
</evidence>